<keyword evidence="2" id="KW-1185">Reference proteome</keyword>
<evidence type="ECO:0008006" key="3">
    <source>
        <dbReference type="Google" id="ProtNLM"/>
    </source>
</evidence>
<organism evidence="1 2">
    <name type="scientific">Mesorhizobium escarrei</name>
    <dbReference type="NCBI Taxonomy" id="666018"/>
    <lineage>
        <taxon>Bacteria</taxon>
        <taxon>Pseudomonadati</taxon>
        <taxon>Pseudomonadota</taxon>
        <taxon>Alphaproteobacteria</taxon>
        <taxon>Hyphomicrobiales</taxon>
        <taxon>Phyllobacteriaceae</taxon>
        <taxon>Mesorhizobium</taxon>
    </lineage>
</organism>
<reference evidence="1 2" key="1">
    <citation type="submission" date="2022-03" db="EMBL/GenBank/DDBJ databases">
        <authorList>
            <person name="Brunel B."/>
        </authorList>
    </citation>
    <scope>NUCLEOTIDE SEQUENCE [LARGE SCALE GENOMIC DNA]</scope>
    <source>
        <strain evidence="1">STM5069sample</strain>
    </source>
</reference>
<dbReference type="EMBL" id="CAKXZT010000131">
    <property type="protein sequence ID" value="CAH2403069.1"/>
    <property type="molecule type" value="Genomic_DNA"/>
</dbReference>
<name>A0ABM9E1W8_9HYPH</name>
<comment type="caution">
    <text evidence="1">The sequence shown here is derived from an EMBL/GenBank/DDBJ whole genome shotgun (WGS) entry which is preliminary data.</text>
</comment>
<evidence type="ECO:0000313" key="2">
    <source>
        <dbReference type="Proteomes" id="UP001153050"/>
    </source>
</evidence>
<accession>A0ABM9E1W8</accession>
<sequence>MPSPGFPFRVSLFVPLAARRVGIVAVAVALGNPAVLIVDFEFGLLVAAYAAPVVHRLALGVEVPRRPFAAAEFDVPASGLVRHHMMCAAVSFACHMLISFVSVELKVRLLRTCLAQFVSVVKHLVCCYSELINRKGATRDHANWRKNSYPA</sequence>
<protein>
    <recommendedName>
        <fullName evidence="3">Secreted protein</fullName>
    </recommendedName>
</protein>
<gene>
    <name evidence="1" type="ORF">MES5069_360140</name>
</gene>
<proteinExistence type="predicted"/>
<dbReference type="Proteomes" id="UP001153050">
    <property type="component" value="Unassembled WGS sequence"/>
</dbReference>
<evidence type="ECO:0000313" key="1">
    <source>
        <dbReference type="EMBL" id="CAH2403069.1"/>
    </source>
</evidence>